<dbReference type="RefSeq" id="WP_215609752.1">
    <property type="nucleotide sequence ID" value="NZ_JADOES010000031.1"/>
</dbReference>
<evidence type="ECO:0000313" key="1">
    <source>
        <dbReference type="EMBL" id="MBT9316686.1"/>
    </source>
</evidence>
<reference evidence="1" key="2">
    <citation type="journal article" date="2021" name="Mar. Drugs">
        <title>Genome Reduction and Secondary Metabolism of the Marine Sponge-Associated Cyanobacterium Leptothoe.</title>
        <authorList>
            <person name="Konstantinou D."/>
            <person name="Popin R.V."/>
            <person name="Fewer D.P."/>
            <person name="Sivonen K."/>
            <person name="Gkelis S."/>
        </authorList>
    </citation>
    <scope>NUCLEOTIDE SEQUENCE</scope>
    <source>
        <strain evidence="1">TAU-MAC 1115</strain>
    </source>
</reference>
<dbReference type="AlphaFoldDB" id="A0A947DIN0"/>
<reference evidence="1" key="1">
    <citation type="submission" date="2020-11" db="EMBL/GenBank/DDBJ databases">
        <authorList>
            <person name="Konstantinou D."/>
            <person name="Gkelis S."/>
            <person name="Popin R."/>
            <person name="Fewer D."/>
            <person name="Sivonen K."/>
        </authorList>
    </citation>
    <scope>NUCLEOTIDE SEQUENCE</scope>
    <source>
        <strain evidence="1">TAU-MAC 1115</strain>
    </source>
</reference>
<keyword evidence="2" id="KW-1185">Reference proteome</keyword>
<organism evidence="1 2">
    <name type="scientific">Leptothoe spongobia TAU-MAC 1115</name>
    <dbReference type="NCBI Taxonomy" id="1967444"/>
    <lineage>
        <taxon>Bacteria</taxon>
        <taxon>Bacillati</taxon>
        <taxon>Cyanobacteriota</taxon>
        <taxon>Cyanophyceae</taxon>
        <taxon>Nodosilineales</taxon>
        <taxon>Cymatolegaceae</taxon>
        <taxon>Leptothoe</taxon>
        <taxon>Leptothoe spongobia</taxon>
    </lineage>
</organism>
<name>A0A947DIN0_9CYAN</name>
<sequence>MTHPAINQIKRFTTGADSLGPDDIADWEPGIFTVQAHRSSLLEVLKHVSAQLIPQLVSRSQTPDHVNITVYTQIDGRHYPVTTSLSDSDLQATAEAIETMVREHETG</sequence>
<gene>
    <name evidence="1" type="ORF">IXB50_14755</name>
</gene>
<proteinExistence type="predicted"/>
<dbReference type="EMBL" id="JADOES010000031">
    <property type="protein sequence ID" value="MBT9316686.1"/>
    <property type="molecule type" value="Genomic_DNA"/>
</dbReference>
<accession>A0A947DIN0</accession>
<comment type="caution">
    <text evidence="1">The sequence shown here is derived from an EMBL/GenBank/DDBJ whole genome shotgun (WGS) entry which is preliminary data.</text>
</comment>
<dbReference type="Proteomes" id="UP000717364">
    <property type="component" value="Unassembled WGS sequence"/>
</dbReference>
<evidence type="ECO:0000313" key="2">
    <source>
        <dbReference type="Proteomes" id="UP000717364"/>
    </source>
</evidence>
<protein>
    <submittedName>
        <fullName evidence="1">Uncharacterized protein</fullName>
    </submittedName>
</protein>